<keyword evidence="3" id="KW-0378">Hydrolase</keyword>
<name>A0A0D6B863_RHOSU</name>
<dbReference type="GO" id="GO:0008234">
    <property type="term" value="F:cysteine-type peptidase activity"/>
    <property type="evidence" value="ECO:0007669"/>
    <property type="project" value="UniProtKB-KW"/>
</dbReference>
<dbReference type="PATRIC" id="fig|35806.4.peg.4032"/>
<dbReference type="InterPro" id="IPR051794">
    <property type="entry name" value="PG_Endopeptidase_C40"/>
</dbReference>
<dbReference type="InterPro" id="IPR000064">
    <property type="entry name" value="NLP_P60_dom"/>
</dbReference>
<dbReference type="eggNOG" id="COG0791">
    <property type="taxonomic scope" value="Bacteria"/>
</dbReference>
<gene>
    <name evidence="6" type="ORF">NHU_03931</name>
</gene>
<dbReference type="PANTHER" id="PTHR47359">
    <property type="entry name" value="PEPTIDOGLYCAN DL-ENDOPEPTIDASE CWLO"/>
    <property type="match status" value="1"/>
</dbReference>
<evidence type="ECO:0000256" key="2">
    <source>
        <dbReference type="ARBA" id="ARBA00022670"/>
    </source>
</evidence>
<dbReference type="Pfam" id="PF00877">
    <property type="entry name" value="NLPC_P60"/>
    <property type="match status" value="1"/>
</dbReference>
<reference evidence="6 7" key="1">
    <citation type="submission" date="2015-02" db="EMBL/GenBank/DDBJ databases">
        <title>Genome sequene of Rhodovulum sulfidophilum DSM 2351.</title>
        <authorList>
            <person name="Nagao N."/>
        </authorList>
    </citation>
    <scope>NUCLEOTIDE SEQUENCE [LARGE SCALE GENOMIC DNA]</scope>
    <source>
        <strain evidence="6 7">DSM 2351</strain>
    </source>
</reference>
<dbReference type="EMBL" id="AP014800">
    <property type="protein sequence ID" value="BAQ71055.1"/>
    <property type="molecule type" value="Genomic_DNA"/>
</dbReference>
<dbReference type="Proteomes" id="UP000064912">
    <property type="component" value="Chromosome"/>
</dbReference>
<dbReference type="Gene3D" id="3.90.1720.10">
    <property type="entry name" value="endopeptidase domain like (from Nostoc punctiforme)"/>
    <property type="match status" value="1"/>
</dbReference>
<dbReference type="KEGG" id="rsu:NHU_03931"/>
<dbReference type="InterPro" id="IPR038765">
    <property type="entry name" value="Papain-like_cys_pep_sf"/>
</dbReference>
<dbReference type="PANTHER" id="PTHR47359:SF3">
    <property type="entry name" value="NLP_P60 DOMAIN-CONTAINING PROTEIN-RELATED"/>
    <property type="match status" value="1"/>
</dbReference>
<dbReference type="AlphaFoldDB" id="A0A0D6B863"/>
<evidence type="ECO:0000313" key="6">
    <source>
        <dbReference type="EMBL" id="BAQ71055.1"/>
    </source>
</evidence>
<evidence type="ECO:0000256" key="4">
    <source>
        <dbReference type="ARBA" id="ARBA00022807"/>
    </source>
</evidence>
<dbReference type="PROSITE" id="PS51935">
    <property type="entry name" value="NLPC_P60"/>
    <property type="match status" value="1"/>
</dbReference>
<organism evidence="6 7">
    <name type="scientific">Rhodovulum sulfidophilum</name>
    <name type="common">Rhodobacter sulfidophilus</name>
    <dbReference type="NCBI Taxonomy" id="35806"/>
    <lineage>
        <taxon>Bacteria</taxon>
        <taxon>Pseudomonadati</taxon>
        <taxon>Pseudomonadota</taxon>
        <taxon>Alphaproteobacteria</taxon>
        <taxon>Rhodobacterales</taxon>
        <taxon>Paracoccaceae</taxon>
        <taxon>Rhodovulum</taxon>
    </lineage>
</organism>
<proteinExistence type="inferred from homology"/>
<dbReference type="SUPFAM" id="SSF54001">
    <property type="entry name" value="Cysteine proteinases"/>
    <property type="match status" value="1"/>
</dbReference>
<comment type="similarity">
    <text evidence="1">Belongs to the peptidase C40 family.</text>
</comment>
<protein>
    <submittedName>
        <fullName evidence="6">NlpC/P60 domain-containing protein</fullName>
    </submittedName>
</protein>
<dbReference type="GO" id="GO:0006508">
    <property type="term" value="P:proteolysis"/>
    <property type="evidence" value="ECO:0007669"/>
    <property type="project" value="UniProtKB-KW"/>
</dbReference>
<sequence length="286" mass="31038">MSGPAGRDRRETPANDRVAAARLRGVIEAPRYTEPERWRVTRPVTDLLRAPEGPRERQLVLGEAFELLEMHDGFAFGWAARDGFVGYVAEAALAADGPAPTHRVAVPASHAYSAPDLKAPELMGLSFGSELRVVSAAGGFFETAEGWFVPRPHLRPLNVPFRDPVTVAQLFFGVSYLWGGNSVWGIDCSGLVQAAWRAAGLDCPGDSDQQERVLGEALPEDTPFQRGDLLFWRGHVALAVDAEVLIHANGHTMSVAYERIADAVARIEAQGEGRPTAHRRMPVGAD</sequence>
<evidence type="ECO:0000256" key="3">
    <source>
        <dbReference type="ARBA" id="ARBA00022801"/>
    </source>
</evidence>
<keyword evidence="4" id="KW-0788">Thiol protease</keyword>
<evidence type="ECO:0000256" key="1">
    <source>
        <dbReference type="ARBA" id="ARBA00007074"/>
    </source>
</evidence>
<feature type="domain" description="NlpC/P60" evidence="5">
    <location>
        <begin position="158"/>
        <end position="282"/>
    </location>
</feature>
<evidence type="ECO:0000259" key="5">
    <source>
        <dbReference type="PROSITE" id="PS51935"/>
    </source>
</evidence>
<dbReference type="Pfam" id="PF18348">
    <property type="entry name" value="SH3_16"/>
    <property type="match status" value="1"/>
</dbReference>
<accession>A0A0D6B863</accession>
<keyword evidence="2" id="KW-0645">Protease</keyword>
<evidence type="ECO:0000313" key="7">
    <source>
        <dbReference type="Proteomes" id="UP000064912"/>
    </source>
</evidence>
<dbReference type="InterPro" id="IPR041382">
    <property type="entry name" value="SH3_16"/>
</dbReference>